<dbReference type="EMBL" id="GECZ01001635">
    <property type="protein sequence ID" value="JAS68134.1"/>
    <property type="molecule type" value="Transcribed_RNA"/>
</dbReference>
<gene>
    <name evidence="2" type="ORF">g.2776</name>
</gene>
<feature type="compositionally biased region" description="Low complexity" evidence="1">
    <location>
        <begin position="181"/>
        <end position="202"/>
    </location>
</feature>
<name>A0A1B6H0C0_9HEMI</name>
<feature type="region of interest" description="Disordered" evidence="1">
    <location>
        <begin position="178"/>
        <end position="206"/>
    </location>
</feature>
<evidence type="ECO:0000313" key="2">
    <source>
        <dbReference type="EMBL" id="JAS68134.1"/>
    </source>
</evidence>
<proteinExistence type="predicted"/>
<reference evidence="2" key="1">
    <citation type="submission" date="2015-11" db="EMBL/GenBank/DDBJ databases">
        <title>De novo transcriptome assembly of four potential Pierce s Disease insect vectors from Arizona vineyards.</title>
        <authorList>
            <person name="Tassone E.E."/>
        </authorList>
    </citation>
    <scope>NUCLEOTIDE SEQUENCE</scope>
</reference>
<dbReference type="AlphaFoldDB" id="A0A1B6H0C0"/>
<evidence type="ECO:0000256" key="1">
    <source>
        <dbReference type="SAM" id="MobiDB-lite"/>
    </source>
</evidence>
<sequence>SRKALFEKSPANVQLLPKSFHANYYKNPAVTFTKRDGVGGTNSNIQKSILKQSAASLRPPPDLSLNELEPHYGRESLAVVKSTKTATKVAALFEQMAKNDSGNNEVNNKSSKGVKNVKIVDVKMKSPFKSLSKDDLIDKESNKKTNCKDSEKVKTVLEDVKKIRVSPAREGHLYPNVSDIETATETETSSATTVENSENSSSQNMLESLYDDGEATLIEEAISFNMDTANETLSKKRINDIDSLSSGS</sequence>
<organism evidence="2">
    <name type="scientific">Cuerna arida</name>
    <dbReference type="NCBI Taxonomy" id="1464854"/>
    <lineage>
        <taxon>Eukaryota</taxon>
        <taxon>Metazoa</taxon>
        <taxon>Ecdysozoa</taxon>
        <taxon>Arthropoda</taxon>
        <taxon>Hexapoda</taxon>
        <taxon>Insecta</taxon>
        <taxon>Pterygota</taxon>
        <taxon>Neoptera</taxon>
        <taxon>Paraneoptera</taxon>
        <taxon>Hemiptera</taxon>
        <taxon>Auchenorrhyncha</taxon>
        <taxon>Membracoidea</taxon>
        <taxon>Cicadellidae</taxon>
        <taxon>Cicadellinae</taxon>
        <taxon>Proconiini</taxon>
        <taxon>Cuerna</taxon>
    </lineage>
</organism>
<accession>A0A1B6H0C0</accession>
<feature type="non-terminal residue" evidence="2">
    <location>
        <position position="248"/>
    </location>
</feature>
<protein>
    <submittedName>
        <fullName evidence="2">Uncharacterized protein</fullName>
    </submittedName>
</protein>
<feature type="non-terminal residue" evidence="2">
    <location>
        <position position="1"/>
    </location>
</feature>